<dbReference type="PIRSF" id="PIRSF002162">
    <property type="entry name" value="Ribosomal_L6"/>
    <property type="match status" value="1"/>
</dbReference>
<dbReference type="PANTHER" id="PTHR11655">
    <property type="entry name" value="60S/50S RIBOSOMAL PROTEIN L6/L9"/>
    <property type="match status" value="1"/>
</dbReference>
<protein>
    <recommendedName>
        <fullName evidence="5">Large ribosomal subunit protein uL6</fullName>
    </recommendedName>
</protein>
<keyword evidence="3 5" id="KW-0689">Ribosomal protein</keyword>
<reference evidence="7 8" key="1">
    <citation type="journal article" date="2012" name="J. Bacteriol.">
        <title>Complete genome sequence of a thermophilic methanogen, Methanocella conradii HZ254, isolated from Chinese rice field soil.</title>
        <authorList>
            <person name="Lu Z."/>
            <person name="Lu Y."/>
        </authorList>
    </citation>
    <scope>NUCLEOTIDE SEQUENCE [LARGE SCALE GENOMIC DNA]</scope>
    <source>
        <strain evidence="8">DSM 24694 / JCM 17849 / CGMCC 1.5162 / HZ254</strain>
    </source>
</reference>
<proteinExistence type="inferred from homology"/>
<dbReference type="GO" id="GO:0022625">
    <property type="term" value="C:cytosolic large ribosomal subunit"/>
    <property type="evidence" value="ECO:0007669"/>
    <property type="project" value="UniProtKB-UniRule"/>
</dbReference>
<keyword evidence="8" id="KW-1185">Reference proteome</keyword>
<feature type="domain" description="Large ribosomal subunit protein uL6 alpha-beta" evidence="6">
    <location>
        <begin position="11"/>
        <end position="83"/>
    </location>
</feature>
<dbReference type="Proteomes" id="UP000005233">
    <property type="component" value="Chromosome"/>
</dbReference>
<evidence type="ECO:0000313" key="8">
    <source>
        <dbReference type="Proteomes" id="UP000005233"/>
    </source>
</evidence>
<name>H8IAJ6_METCZ</name>
<dbReference type="SUPFAM" id="SSF56053">
    <property type="entry name" value="Ribosomal protein L6"/>
    <property type="match status" value="2"/>
</dbReference>
<dbReference type="PANTHER" id="PTHR11655:SF16">
    <property type="entry name" value="60S RIBOSOMAL PROTEIN L9"/>
    <property type="match status" value="1"/>
</dbReference>
<keyword evidence="1 5" id="KW-0699">rRNA-binding</keyword>
<evidence type="ECO:0000256" key="2">
    <source>
        <dbReference type="ARBA" id="ARBA00022884"/>
    </source>
</evidence>
<dbReference type="FunFam" id="3.90.930.12:FF:000008">
    <property type="entry name" value="50S ribosomal protein L6"/>
    <property type="match status" value="1"/>
</dbReference>
<dbReference type="PROSITE" id="PS00700">
    <property type="entry name" value="RIBOSOMAL_L6_2"/>
    <property type="match status" value="1"/>
</dbReference>
<dbReference type="Pfam" id="PF00347">
    <property type="entry name" value="Ribosomal_L6"/>
    <property type="match status" value="2"/>
</dbReference>
<organism evidence="7 8">
    <name type="scientific">Methanocella conradii (strain DSM 24694 / JCM 17849 / CGMCC 1.5162 / HZ254)</name>
    <dbReference type="NCBI Taxonomy" id="1041930"/>
    <lineage>
        <taxon>Archaea</taxon>
        <taxon>Methanobacteriati</taxon>
        <taxon>Methanobacteriota</taxon>
        <taxon>Stenosarchaea group</taxon>
        <taxon>Methanomicrobia</taxon>
        <taxon>Methanocellales</taxon>
        <taxon>Methanocellaceae</taxon>
        <taxon>Methanocella</taxon>
    </lineage>
</organism>
<evidence type="ECO:0000256" key="1">
    <source>
        <dbReference type="ARBA" id="ARBA00022730"/>
    </source>
</evidence>
<dbReference type="AlphaFoldDB" id="H8IAJ6"/>
<dbReference type="GeneID" id="11971466"/>
<dbReference type="KEGG" id="mez:Mtc_1339"/>
<dbReference type="HAMAP" id="MF_01365_A">
    <property type="entry name" value="Ribosomal_uL6_A"/>
    <property type="match status" value="1"/>
</dbReference>
<dbReference type="InterPro" id="IPR002359">
    <property type="entry name" value="Ribosomal_uL6_CS2"/>
</dbReference>
<comment type="function">
    <text evidence="5">This protein binds to the 23S rRNA, and is important in its secondary structure. It is located near the subunit interface in the base of the L7/L12 stalk, and near the tRNA binding site of the peptidyltransferase center.</text>
</comment>
<dbReference type="EMBL" id="CP003243">
    <property type="protein sequence ID" value="AFD00093.1"/>
    <property type="molecule type" value="Genomic_DNA"/>
</dbReference>
<evidence type="ECO:0000256" key="5">
    <source>
        <dbReference type="HAMAP-Rule" id="MF_01365"/>
    </source>
</evidence>
<accession>H8IAJ6</accession>
<dbReference type="eggNOG" id="arCOG04090">
    <property type="taxonomic scope" value="Archaea"/>
</dbReference>
<dbReference type="GO" id="GO:0002181">
    <property type="term" value="P:cytoplasmic translation"/>
    <property type="evidence" value="ECO:0007669"/>
    <property type="project" value="TreeGrafter"/>
</dbReference>
<dbReference type="STRING" id="1041930.Mtc_1339"/>
<dbReference type="InterPro" id="IPR000702">
    <property type="entry name" value="Ribosomal_uL6-like"/>
</dbReference>
<keyword evidence="2 5" id="KW-0694">RNA-binding</keyword>
<dbReference type="HOGENOM" id="CLU_065464_0_0_2"/>
<feature type="domain" description="Large ribosomal subunit protein uL6 alpha-beta" evidence="6">
    <location>
        <begin position="95"/>
        <end position="170"/>
    </location>
</feature>
<dbReference type="InterPro" id="IPR019907">
    <property type="entry name" value="Ribosomal_uL6_arc"/>
</dbReference>
<evidence type="ECO:0000259" key="6">
    <source>
        <dbReference type="Pfam" id="PF00347"/>
    </source>
</evidence>
<sequence>MAAETHIEINVPQGVTVTLSGATLTVKGQKGQVSRDFRFPGIKVSLADGKVIVDASRLDRQTKATVGTFASHIRNMITGVTEGFEYSMKIVYSHFPIQLKVEGKDRVAIGNFLGERKPRYATIVGDTKVSVAGDKVTITGINKEHVGQTAANIEQACKIKNRDPRVFQDGVYITKKA</sequence>
<dbReference type="InterPro" id="IPR036789">
    <property type="entry name" value="Ribosomal_uL6-like_a/b-dom_sf"/>
</dbReference>
<keyword evidence="4 5" id="KW-0687">Ribonucleoprotein</keyword>
<comment type="subunit">
    <text evidence="5">Part of the 50S ribosomal subunit.</text>
</comment>
<dbReference type="OrthoDB" id="7144at2157"/>
<evidence type="ECO:0000256" key="4">
    <source>
        <dbReference type="ARBA" id="ARBA00023274"/>
    </source>
</evidence>
<dbReference type="GO" id="GO:0003735">
    <property type="term" value="F:structural constituent of ribosome"/>
    <property type="evidence" value="ECO:0007669"/>
    <property type="project" value="UniProtKB-UniRule"/>
</dbReference>
<dbReference type="Gene3D" id="3.90.930.12">
    <property type="entry name" value="Ribosomal protein L6, alpha-beta domain"/>
    <property type="match status" value="2"/>
</dbReference>
<dbReference type="RefSeq" id="WP_014405930.1">
    <property type="nucleotide sequence ID" value="NC_017034.1"/>
</dbReference>
<dbReference type="InterPro" id="IPR020040">
    <property type="entry name" value="Ribosomal_uL6_a/b-dom"/>
</dbReference>
<dbReference type="NCBIfam" id="NF004037">
    <property type="entry name" value="PRK05518.1"/>
    <property type="match status" value="1"/>
</dbReference>
<comment type="similarity">
    <text evidence="5">Belongs to the universal ribosomal protein uL6 family.</text>
</comment>
<gene>
    <name evidence="7" type="primary">rpl6p</name>
    <name evidence="5" type="synonym">rpl6</name>
    <name evidence="7" type="ordered locus">Mtc_1339</name>
</gene>
<dbReference type="GO" id="GO:0019843">
    <property type="term" value="F:rRNA binding"/>
    <property type="evidence" value="ECO:0007669"/>
    <property type="project" value="UniProtKB-UniRule"/>
</dbReference>
<evidence type="ECO:0000313" key="7">
    <source>
        <dbReference type="EMBL" id="AFD00093.1"/>
    </source>
</evidence>
<evidence type="ECO:0000256" key="3">
    <source>
        <dbReference type="ARBA" id="ARBA00022980"/>
    </source>
</evidence>
<dbReference type="NCBIfam" id="TIGR03653">
    <property type="entry name" value="uL6_arch"/>
    <property type="match status" value="1"/>
</dbReference>